<dbReference type="AlphaFoldDB" id="A0A1G2BGQ9"/>
<organism evidence="3 4">
    <name type="scientific">Candidatus Kerfeldbacteria bacterium RIFOXYB2_FULL_38_14</name>
    <dbReference type="NCBI Taxonomy" id="1798547"/>
    <lineage>
        <taxon>Bacteria</taxon>
        <taxon>Candidatus Kerfeldiibacteriota</taxon>
    </lineage>
</organism>
<dbReference type="Pfam" id="PF00483">
    <property type="entry name" value="NTP_transferase"/>
    <property type="match status" value="1"/>
</dbReference>
<comment type="caution">
    <text evidence="3">The sequence shown here is derived from an EMBL/GenBank/DDBJ whole genome shotgun (WGS) entry which is preliminary data.</text>
</comment>
<dbReference type="Gene3D" id="3.90.550.10">
    <property type="entry name" value="Spore Coat Polysaccharide Biosynthesis Protein SpsA, Chain A"/>
    <property type="match status" value="1"/>
</dbReference>
<dbReference type="InterPro" id="IPR054566">
    <property type="entry name" value="ManC/GMP-like_b-helix"/>
</dbReference>
<dbReference type="SUPFAM" id="SSF159283">
    <property type="entry name" value="Guanosine diphospho-D-mannose pyrophosphorylase/mannose-6-phosphate isomerase linker domain"/>
    <property type="match status" value="1"/>
</dbReference>
<gene>
    <name evidence="3" type="ORF">A2319_03590</name>
</gene>
<dbReference type="CDD" id="cd02509">
    <property type="entry name" value="GDP-M1P_Guanylyltransferase"/>
    <property type="match status" value="1"/>
</dbReference>
<name>A0A1G2BGQ9_9BACT</name>
<evidence type="ECO:0000259" key="1">
    <source>
        <dbReference type="Pfam" id="PF00483"/>
    </source>
</evidence>
<dbReference type="Pfam" id="PF22640">
    <property type="entry name" value="ManC_GMP_beta-helix"/>
    <property type="match status" value="1"/>
</dbReference>
<dbReference type="PANTHER" id="PTHR46390">
    <property type="entry name" value="MANNOSE-1-PHOSPHATE GUANYLYLTRANSFERASE"/>
    <property type="match status" value="1"/>
</dbReference>
<dbReference type="InterPro" id="IPR029044">
    <property type="entry name" value="Nucleotide-diphossugar_trans"/>
</dbReference>
<feature type="domain" description="Nucleotidyl transferase" evidence="1">
    <location>
        <begin position="4"/>
        <end position="285"/>
    </location>
</feature>
<dbReference type="SUPFAM" id="SSF53448">
    <property type="entry name" value="Nucleotide-diphospho-sugar transferases"/>
    <property type="match status" value="1"/>
</dbReference>
<proteinExistence type="predicted"/>
<sequence>MKIVIRAGGVGTRLWPISREKEPKQFHKFIGNDTLLEQAIARVAPIVNSADIYVSTSHHTAHLIRERHHEILPQNIIIEPARKDTAAAIGLESIILSQKDPESIVASLGSDHEVKRTAEFQRMLQLAEEFVNRHPAYIIPIGIRPLRPDSGYGYIQYEKVLDTFQGKNLYQVNRFTEKPSEEQARIFLEQGNYLWNANMFVWKVSTILSLYEKHLPAMYAQLMEIKKALGTKEEREIIEKIYPQMEKVAVDYGIIEKTSQIAVLAADIGWNDIGDWSRLKDEIANSEKDNVVIDADNLSLKTSNTLIYSAQKNKMVVTIGLENTIIVDTEDALLVCDKYHAAEVKDVVQKLKERKKNHLL</sequence>
<dbReference type="PANTHER" id="PTHR46390:SF1">
    <property type="entry name" value="MANNOSE-1-PHOSPHATE GUANYLYLTRANSFERASE"/>
    <property type="match status" value="1"/>
</dbReference>
<evidence type="ECO:0000313" key="3">
    <source>
        <dbReference type="EMBL" id="OGY88245.1"/>
    </source>
</evidence>
<protein>
    <recommendedName>
        <fullName evidence="5">Nucleotidyl transferase domain-containing protein</fullName>
    </recommendedName>
</protein>
<dbReference type="Proteomes" id="UP000176420">
    <property type="component" value="Unassembled WGS sequence"/>
</dbReference>
<dbReference type="EMBL" id="MHKI01000003">
    <property type="protein sequence ID" value="OGY88245.1"/>
    <property type="molecule type" value="Genomic_DNA"/>
</dbReference>
<evidence type="ECO:0000313" key="4">
    <source>
        <dbReference type="Proteomes" id="UP000176420"/>
    </source>
</evidence>
<accession>A0A1G2BGQ9</accession>
<dbReference type="InterPro" id="IPR049577">
    <property type="entry name" value="GMPP_N"/>
</dbReference>
<dbReference type="InterPro" id="IPR051161">
    <property type="entry name" value="Mannose-6P_isomerase_type2"/>
</dbReference>
<evidence type="ECO:0008006" key="5">
    <source>
        <dbReference type="Google" id="ProtNLM"/>
    </source>
</evidence>
<reference evidence="3 4" key="1">
    <citation type="journal article" date="2016" name="Nat. Commun.">
        <title>Thousands of microbial genomes shed light on interconnected biogeochemical processes in an aquifer system.</title>
        <authorList>
            <person name="Anantharaman K."/>
            <person name="Brown C.T."/>
            <person name="Hug L.A."/>
            <person name="Sharon I."/>
            <person name="Castelle C.J."/>
            <person name="Probst A.J."/>
            <person name="Thomas B.C."/>
            <person name="Singh A."/>
            <person name="Wilkins M.J."/>
            <person name="Karaoz U."/>
            <person name="Brodie E.L."/>
            <person name="Williams K.H."/>
            <person name="Hubbard S.S."/>
            <person name="Banfield J.F."/>
        </authorList>
    </citation>
    <scope>NUCLEOTIDE SEQUENCE [LARGE SCALE GENOMIC DNA]</scope>
</reference>
<dbReference type="InterPro" id="IPR005835">
    <property type="entry name" value="NTP_transferase_dom"/>
</dbReference>
<dbReference type="GO" id="GO:0004475">
    <property type="term" value="F:mannose-1-phosphate guanylyltransferase (GTP) activity"/>
    <property type="evidence" value="ECO:0007669"/>
    <property type="project" value="InterPro"/>
</dbReference>
<feature type="domain" description="MannoseP isomerase/GMP-like beta-helix" evidence="2">
    <location>
        <begin position="298"/>
        <end position="351"/>
    </location>
</feature>
<dbReference type="GO" id="GO:0009298">
    <property type="term" value="P:GDP-mannose biosynthetic process"/>
    <property type="evidence" value="ECO:0007669"/>
    <property type="project" value="TreeGrafter"/>
</dbReference>
<evidence type="ECO:0000259" key="2">
    <source>
        <dbReference type="Pfam" id="PF22640"/>
    </source>
</evidence>